<sequence length="87" mass="10302">MVMKLRNRIELFDEYGEKREFEVVATFGLDDVDYAILIPIDQSGEGTWLFRMEKDDKGELLLKIVEDDQEIKDAYSAYESLMKERMQ</sequence>
<dbReference type="Proteomes" id="UP000287969">
    <property type="component" value="Chromosome"/>
</dbReference>
<accession>A0A410QDH1</accession>
<organism evidence="1 2">
    <name type="scientific">Acidilutibacter cellobiosedens</name>
    <dbReference type="NCBI Taxonomy" id="2507161"/>
    <lineage>
        <taxon>Bacteria</taxon>
        <taxon>Bacillati</taxon>
        <taxon>Bacillota</taxon>
        <taxon>Tissierellia</taxon>
        <taxon>Tissierellales</taxon>
        <taxon>Acidilutibacteraceae</taxon>
        <taxon>Acidilutibacter</taxon>
    </lineage>
</organism>
<dbReference type="InterPro" id="IPR009711">
    <property type="entry name" value="UPF0473"/>
</dbReference>
<gene>
    <name evidence="1" type="ORF">EQM13_10810</name>
</gene>
<evidence type="ECO:0000313" key="1">
    <source>
        <dbReference type="EMBL" id="QAT62040.1"/>
    </source>
</evidence>
<dbReference type="OrthoDB" id="9811971at2"/>
<protein>
    <submittedName>
        <fullName evidence="1">DUF1292 domain-containing protein</fullName>
    </submittedName>
</protein>
<dbReference type="Pfam" id="PF06949">
    <property type="entry name" value="DUF1292"/>
    <property type="match status" value="1"/>
</dbReference>
<dbReference type="EMBL" id="CP035282">
    <property type="protein sequence ID" value="QAT62040.1"/>
    <property type="molecule type" value="Genomic_DNA"/>
</dbReference>
<keyword evidence="2" id="KW-1185">Reference proteome</keyword>
<reference evidence="2" key="1">
    <citation type="submission" date="2019-01" db="EMBL/GenBank/DDBJ databases">
        <title>Draft genomes of a novel of Sporanaerobacter strains.</title>
        <authorList>
            <person name="Ma S."/>
        </authorList>
    </citation>
    <scope>NUCLEOTIDE SEQUENCE [LARGE SCALE GENOMIC DNA]</scope>
    <source>
        <strain evidence="2">NJN-17</strain>
    </source>
</reference>
<evidence type="ECO:0000313" key="2">
    <source>
        <dbReference type="Proteomes" id="UP000287969"/>
    </source>
</evidence>
<dbReference type="AlphaFoldDB" id="A0A410QDH1"/>
<name>A0A410QDH1_9FIRM</name>
<dbReference type="KEGG" id="spoa:EQM13_10810"/>
<proteinExistence type="predicted"/>